<dbReference type="Gene3D" id="3.90.1150.10">
    <property type="entry name" value="Aspartate Aminotransferase, domain 1"/>
    <property type="match status" value="1"/>
</dbReference>
<evidence type="ECO:0000256" key="2">
    <source>
        <dbReference type="ARBA" id="ARBA00022679"/>
    </source>
</evidence>
<proteinExistence type="predicted"/>
<keyword evidence="5" id="KW-1185">Reference proteome</keyword>
<evidence type="ECO:0000256" key="1">
    <source>
        <dbReference type="ARBA" id="ARBA00001933"/>
    </source>
</evidence>
<dbReference type="InterPro" id="IPR015422">
    <property type="entry name" value="PyrdxlP-dep_Trfase_small"/>
</dbReference>
<dbReference type="RefSeq" id="WP_307634016.1">
    <property type="nucleotide sequence ID" value="NZ_JAPHEH010000001.1"/>
</dbReference>
<evidence type="ECO:0000259" key="3">
    <source>
        <dbReference type="Pfam" id="PF00155"/>
    </source>
</evidence>
<dbReference type="InterPro" id="IPR015424">
    <property type="entry name" value="PyrdxlP-dep_Trfase"/>
</dbReference>
<dbReference type="AlphaFoldDB" id="A0A9X4RMF9"/>
<organism evidence="4 5">
    <name type="scientific">Thiovibrio frasassiensis</name>
    <dbReference type="NCBI Taxonomy" id="2984131"/>
    <lineage>
        <taxon>Bacteria</taxon>
        <taxon>Pseudomonadati</taxon>
        <taxon>Thermodesulfobacteriota</taxon>
        <taxon>Desulfobulbia</taxon>
        <taxon>Desulfobulbales</taxon>
        <taxon>Thiovibrionaceae</taxon>
        <taxon>Thiovibrio</taxon>
    </lineage>
</organism>
<dbReference type="PANTHER" id="PTHR13693">
    <property type="entry name" value="CLASS II AMINOTRANSFERASE/8-AMINO-7-OXONONANOATE SYNTHASE"/>
    <property type="match status" value="1"/>
</dbReference>
<dbReference type="EMBL" id="JAPHEH010000001">
    <property type="protein sequence ID" value="MDG4477051.1"/>
    <property type="molecule type" value="Genomic_DNA"/>
</dbReference>
<dbReference type="GO" id="GO:0030170">
    <property type="term" value="F:pyridoxal phosphate binding"/>
    <property type="evidence" value="ECO:0007669"/>
    <property type="project" value="InterPro"/>
</dbReference>
<dbReference type="Gene3D" id="3.40.640.10">
    <property type="entry name" value="Type I PLP-dependent aspartate aminotransferase-like (Major domain)"/>
    <property type="match status" value="1"/>
</dbReference>
<keyword evidence="2" id="KW-0808">Transferase</keyword>
<evidence type="ECO:0000313" key="4">
    <source>
        <dbReference type="EMBL" id="MDG4477051.1"/>
    </source>
</evidence>
<name>A0A9X4RMF9_9BACT</name>
<dbReference type="InterPro" id="IPR004839">
    <property type="entry name" value="Aminotransferase_I/II_large"/>
</dbReference>
<evidence type="ECO:0000313" key="5">
    <source>
        <dbReference type="Proteomes" id="UP001154240"/>
    </source>
</evidence>
<feature type="domain" description="Aminotransferase class I/classII large" evidence="3">
    <location>
        <begin position="53"/>
        <end position="402"/>
    </location>
</feature>
<protein>
    <submittedName>
        <fullName evidence="4">Aminotransferase class I/II-fold pyridoxal phosphate-dependent enzyme</fullName>
    </submittedName>
</protein>
<dbReference type="InterPro" id="IPR050087">
    <property type="entry name" value="AON_synthase_class-II"/>
</dbReference>
<reference evidence="4" key="2">
    <citation type="submission" date="2022-10" db="EMBL/GenBank/DDBJ databases">
        <authorList>
            <person name="Aronson H.S."/>
        </authorList>
    </citation>
    <scope>NUCLEOTIDE SEQUENCE</scope>
    <source>
        <strain evidence="4">RS19-109</strain>
    </source>
</reference>
<dbReference type="SUPFAM" id="SSF53383">
    <property type="entry name" value="PLP-dependent transferases"/>
    <property type="match status" value="1"/>
</dbReference>
<accession>A0A9X4RMF9</accession>
<reference evidence="4" key="1">
    <citation type="journal article" date="2022" name="bioRxiv">
        <title>Thiovibrio frasassiensisgen. nov., sp. nov., an autotrophic, elemental sulfur disproportionating bacterium isolated from sulfidic karst sediment, and proposal of Thiovibrionaceae fam. nov.</title>
        <authorList>
            <person name="Aronson H."/>
            <person name="Thomas C."/>
            <person name="Bhattacharyya M."/>
            <person name="Eckstein S."/>
            <person name="Jensen S."/>
            <person name="Barco R."/>
            <person name="Macalady J."/>
            <person name="Amend J."/>
        </authorList>
    </citation>
    <scope>NUCLEOTIDE SEQUENCE</scope>
    <source>
        <strain evidence="4">RS19-109</strain>
    </source>
</reference>
<dbReference type="Pfam" id="PF00155">
    <property type="entry name" value="Aminotran_1_2"/>
    <property type="match status" value="1"/>
</dbReference>
<gene>
    <name evidence="4" type="ORF">OLX77_12895</name>
</gene>
<dbReference type="InterPro" id="IPR015421">
    <property type="entry name" value="PyrdxlP-dep_Trfase_major"/>
</dbReference>
<comment type="caution">
    <text evidence="4">The sequence shown here is derived from an EMBL/GenBank/DDBJ whole genome shotgun (WGS) entry which is preliminary data.</text>
</comment>
<dbReference type="GO" id="GO:0008483">
    <property type="term" value="F:transaminase activity"/>
    <property type="evidence" value="ECO:0007669"/>
    <property type="project" value="UniProtKB-KW"/>
</dbReference>
<comment type="cofactor">
    <cofactor evidence="1">
        <name>pyridoxal 5'-phosphate</name>
        <dbReference type="ChEBI" id="CHEBI:597326"/>
    </cofactor>
</comment>
<keyword evidence="4" id="KW-0032">Aminotransferase</keyword>
<dbReference type="Proteomes" id="UP001154240">
    <property type="component" value="Unassembled WGS sequence"/>
</dbReference>
<sequence length="409" mass="44378">MSLEKIRPQFADTLAALDKQATRKGHERALTAIRPARADFGPRCLLVGYGDREFLRLNSNSYLGLSLHPEVIGAAEEAARRFGAGPGAVRFISGTCLSHTELEEKLARFHDREAGMLMSSAYATVMGVLPQLITEETLVVSDALNHNCIINAIRLAKPAAKAIYRHLDMADLTVKLAEFRGKVRRVVVVTDGVFSMRGDHAPLAELSSLCAELEDSFPEGIITVADDSHGVGVFGPSGRGCEEYTRGRVDILIGTLGKAFGVNGGYMVGDALFRDYLRETAPFYIYSNPITPAEAAAAGKALDILTGSEGGFLLEKLRGLRKFFTDGLTALDYASINGDHPIVPLMLRDTAKTTQLVNHLFAHDILATGLCYPVVPKGDEEIRFQLNASHTTKDLECVLAALQSFRDTP</sequence>